<dbReference type="InterPro" id="IPR023214">
    <property type="entry name" value="HAD_sf"/>
</dbReference>
<evidence type="ECO:0000313" key="2">
    <source>
        <dbReference type="EMBL" id="QHS78494.1"/>
    </source>
</evidence>
<protein>
    <recommendedName>
        <fullName evidence="1">FCP1 homology domain-containing protein</fullName>
    </recommendedName>
</protein>
<dbReference type="Gene3D" id="3.40.50.1000">
    <property type="entry name" value="HAD superfamily/HAD-like"/>
    <property type="match status" value="1"/>
</dbReference>
<evidence type="ECO:0000259" key="1">
    <source>
        <dbReference type="PROSITE" id="PS50969"/>
    </source>
</evidence>
<proteinExistence type="predicted"/>
<dbReference type="Pfam" id="PF03031">
    <property type="entry name" value="NIF"/>
    <property type="match status" value="1"/>
</dbReference>
<dbReference type="InterPro" id="IPR036412">
    <property type="entry name" value="HAD-like_sf"/>
</dbReference>
<dbReference type="PANTHER" id="PTHR12210">
    <property type="entry name" value="DULLARD PROTEIN PHOSPHATASE"/>
    <property type="match status" value="1"/>
</dbReference>
<dbReference type="InterPro" id="IPR050365">
    <property type="entry name" value="TIM50"/>
</dbReference>
<name>A0A6C0AFC7_9ZZZZ</name>
<dbReference type="AlphaFoldDB" id="A0A6C0AFC7"/>
<dbReference type="EMBL" id="MN740598">
    <property type="protein sequence ID" value="QHS78494.1"/>
    <property type="molecule type" value="Genomic_DNA"/>
</dbReference>
<feature type="domain" description="FCP1 homology" evidence="1">
    <location>
        <begin position="3"/>
        <end position="198"/>
    </location>
</feature>
<dbReference type="PROSITE" id="PS50969">
    <property type="entry name" value="FCP1"/>
    <property type="match status" value="1"/>
</dbReference>
<reference evidence="2" key="1">
    <citation type="journal article" date="2020" name="Nature">
        <title>Giant virus diversity and host interactions through global metagenomics.</title>
        <authorList>
            <person name="Schulz F."/>
            <person name="Roux S."/>
            <person name="Paez-Espino D."/>
            <person name="Jungbluth S."/>
            <person name="Walsh D.A."/>
            <person name="Denef V.J."/>
            <person name="McMahon K.D."/>
            <person name="Konstantinidis K.T."/>
            <person name="Eloe-Fadrosh E.A."/>
            <person name="Kyrpides N.C."/>
            <person name="Woyke T."/>
        </authorList>
    </citation>
    <scope>NUCLEOTIDE SEQUENCE</scope>
    <source>
        <strain evidence="2">GVMAG-S-1021933-23</strain>
    </source>
</reference>
<organism evidence="2">
    <name type="scientific">viral metagenome</name>
    <dbReference type="NCBI Taxonomy" id="1070528"/>
    <lineage>
        <taxon>unclassified sequences</taxon>
        <taxon>metagenomes</taxon>
        <taxon>organismal metagenomes</taxon>
    </lineage>
</organism>
<sequence length="268" mass="31719">MQKTLTNFYLVVDLDLTFLHSKFDADMYKSLKLYSDPKNINLRNRVYLFDLVNGDIDEGSEGSLRVWGVYRTYLFEFLHFAQHYFKGIYVWSAGKYKYVHSIVELISSESGIKPLNVLTRDDCGYTKVDKHGKKYMHKPLEYIFKINPDANLSNTLALDDIMDNFMNNPKNGLLIPPYQPENDEDCPLNEFKDWIMQEDLNLMKLKYWLLSEKVIKCKDVRKLKKNTIFIDPLNKHLKNLSIDDLKENISEDFLNHIYNEIEEFENLE</sequence>
<dbReference type="SMART" id="SM00577">
    <property type="entry name" value="CPDc"/>
    <property type="match status" value="1"/>
</dbReference>
<accession>A0A6C0AFC7</accession>
<dbReference type="SUPFAM" id="SSF56784">
    <property type="entry name" value="HAD-like"/>
    <property type="match status" value="1"/>
</dbReference>
<dbReference type="InterPro" id="IPR004274">
    <property type="entry name" value="FCP1_dom"/>
</dbReference>